<comment type="similarity">
    <text evidence="1">Belongs to the RelE toxin family.</text>
</comment>
<reference evidence="3 4" key="1">
    <citation type="submission" date="2019-09" db="EMBL/GenBank/DDBJ databases">
        <title>Wenzhouxiangella sp. Genome sequencing and assembly.</title>
        <authorList>
            <person name="Zhang R."/>
        </authorList>
    </citation>
    <scope>NUCLEOTIDE SEQUENCE [LARGE SCALE GENOMIC DNA]</scope>
    <source>
        <strain evidence="3 4">W260</strain>
    </source>
</reference>
<keyword evidence="2" id="KW-1277">Toxin-antitoxin system</keyword>
<dbReference type="EMBL" id="VYXP01000004">
    <property type="protein sequence ID" value="KAA9131994.1"/>
    <property type="molecule type" value="Genomic_DNA"/>
</dbReference>
<accession>A0A5N0TC52</accession>
<evidence type="ECO:0000313" key="3">
    <source>
        <dbReference type="EMBL" id="KAA9131994.1"/>
    </source>
</evidence>
<dbReference type="Proteomes" id="UP000325372">
    <property type="component" value="Unassembled WGS sequence"/>
</dbReference>
<dbReference type="RefSeq" id="WP_150863784.1">
    <property type="nucleotide sequence ID" value="NZ_VYXP01000004.1"/>
</dbReference>
<keyword evidence="4" id="KW-1185">Reference proteome</keyword>
<dbReference type="Pfam" id="PF05016">
    <property type="entry name" value="ParE_toxin"/>
    <property type="match status" value="1"/>
</dbReference>
<organism evidence="3 4">
    <name type="scientific">Marinihelvus fidelis</name>
    <dbReference type="NCBI Taxonomy" id="2613842"/>
    <lineage>
        <taxon>Bacteria</taxon>
        <taxon>Pseudomonadati</taxon>
        <taxon>Pseudomonadota</taxon>
        <taxon>Gammaproteobacteria</taxon>
        <taxon>Chromatiales</taxon>
        <taxon>Wenzhouxiangellaceae</taxon>
        <taxon>Marinihelvus</taxon>
    </lineage>
</organism>
<dbReference type="Gene3D" id="3.30.2310.20">
    <property type="entry name" value="RelE-like"/>
    <property type="match status" value="1"/>
</dbReference>
<evidence type="ECO:0000256" key="2">
    <source>
        <dbReference type="ARBA" id="ARBA00022649"/>
    </source>
</evidence>
<dbReference type="InterPro" id="IPR035093">
    <property type="entry name" value="RelE/ParE_toxin_dom_sf"/>
</dbReference>
<gene>
    <name evidence="3" type="ORF">F3N42_07435</name>
</gene>
<evidence type="ECO:0000313" key="4">
    <source>
        <dbReference type="Proteomes" id="UP000325372"/>
    </source>
</evidence>
<proteinExistence type="inferred from homology"/>
<sequence length="99" mass="11704">MTPVRFLASAREDIRREKAHYRDIQPELARRLQIAIEQAVELLAEQPLAMQEREFGIRCWPLETFPHGLLYRVEGDLVLVLALFHPSQAPDRWRDRVRT</sequence>
<protein>
    <submittedName>
        <fullName evidence="3">Type II toxin-antitoxin system RelE/ParE family toxin</fullName>
    </submittedName>
</protein>
<name>A0A5N0TC52_9GAMM</name>
<dbReference type="InterPro" id="IPR051803">
    <property type="entry name" value="TA_system_RelE-like_toxin"/>
</dbReference>
<evidence type="ECO:0000256" key="1">
    <source>
        <dbReference type="ARBA" id="ARBA00006226"/>
    </source>
</evidence>
<dbReference type="InterPro" id="IPR007712">
    <property type="entry name" value="RelE/ParE_toxin"/>
</dbReference>
<dbReference type="PANTHER" id="PTHR33755">
    <property type="entry name" value="TOXIN PARE1-RELATED"/>
    <property type="match status" value="1"/>
</dbReference>
<dbReference type="AlphaFoldDB" id="A0A5N0TC52"/>
<comment type="caution">
    <text evidence="3">The sequence shown here is derived from an EMBL/GenBank/DDBJ whole genome shotgun (WGS) entry which is preliminary data.</text>
</comment>